<keyword evidence="13" id="KW-1185">Reference proteome</keyword>
<dbReference type="InterPro" id="IPR049734">
    <property type="entry name" value="NudC-like_C"/>
</dbReference>
<dbReference type="InterPro" id="IPR015797">
    <property type="entry name" value="NUDIX_hydrolase-like_dom_sf"/>
</dbReference>
<keyword evidence="5" id="KW-0479">Metal-binding</keyword>
<dbReference type="InterPro" id="IPR020084">
    <property type="entry name" value="NUDIX_hydrolase_CS"/>
</dbReference>
<feature type="region of interest" description="Disordered" evidence="10">
    <location>
        <begin position="1"/>
        <end position="22"/>
    </location>
</feature>
<evidence type="ECO:0000256" key="7">
    <source>
        <dbReference type="ARBA" id="ARBA00022842"/>
    </source>
</evidence>
<dbReference type="GO" id="GO:0005829">
    <property type="term" value="C:cytosol"/>
    <property type="evidence" value="ECO:0007669"/>
    <property type="project" value="TreeGrafter"/>
</dbReference>
<comment type="similarity">
    <text evidence="3">Belongs to the Nudix hydrolase family. NudC subfamily.</text>
</comment>
<evidence type="ECO:0000256" key="6">
    <source>
        <dbReference type="ARBA" id="ARBA00022801"/>
    </source>
</evidence>
<evidence type="ECO:0000256" key="10">
    <source>
        <dbReference type="SAM" id="MobiDB-lite"/>
    </source>
</evidence>
<dbReference type="GO" id="GO:0046872">
    <property type="term" value="F:metal ion binding"/>
    <property type="evidence" value="ECO:0007669"/>
    <property type="project" value="UniProtKB-KW"/>
</dbReference>
<accession>A0A1L3ZQN1</accession>
<dbReference type="STRING" id="1921510.BSL82_00335"/>
<dbReference type="InterPro" id="IPR050241">
    <property type="entry name" value="NAD-cap_RNA_hydrolase_NudC"/>
</dbReference>
<sequence>MTPNSVTPGFTGSPLDRTDENRPRDEVIAAWRAHPEARVMLLDALDPVITPGGGLAWMPLDLLPPDATTLFLGLHNGAPRFVAASPAPPELGLRQAIFHVAATLPEGEAAIYACARSLLDWHRRHGFCANCGVPTHVTRGGWARRCDSCEADHFPRTDPVVIMLAIHDDHVLLGRQHRFPPGSYSALAGFVEVGESIEEAVTRELREEAGIIVHNVRYVASQPWPFPSSLMIGCFADAQSPELNLDTQELEDAFWASRQEVRDALSGTGEFGTAPPYAIAHTLLRRWAESG</sequence>
<dbReference type="PROSITE" id="PS51462">
    <property type="entry name" value="NUDIX"/>
    <property type="match status" value="1"/>
</dbReference>
<dbReference type="AlphaFoldDB" id="A0A1L3ZQN1"/>
<evidence type="ECO:0000313" key="12">
    <source>
        <dbReference type="EMBL" id="API57938.1"/>
    </source>
</evidence>
<evidence type="ECO:0000259" key="11">
    <source>
        <dbReference type="PROSITE" id="PS51462"/>
    </source>
</evidence>
<dbReference type="Gene3D" id="3.90.79.20">
    <property type="match status" value="1"/>
</dbReference>
<evidence type="ECO:0000313" key="13">
    <source>
        <dbReference type="Proteomes" id="UP000182063"/>
    </source>
</evidence>
<dbReference type="Proteomes" id="UP000182063">
    <property type="component" value="Chromosome"/>
</dbReference>
<name>A0A1L3ZQN1_9SPHN</name>
<comment type="catalytic activity">
    <reaction evidence="9">
        <text>a 5'-end NAD(+)-phospho-ribonucleoside in mRNA + H2O = a 5'-end phospho-adenosine-phospho-ribonucleoside in mRNA + beta-nicotinamide D-ribonucleotide + 2 H(+)</text>
        <dbReference type="Rhea" id="RHEA:60876"/>
        <dbReference type="Rhea" id="RHEA-COMP:15698"/>
        <dbReference type="Rhea" id="RHEA-COMP:15719"/>
        <dbReference type="ChEBI" id="CHEBI:14649"/>
        <dbReference type="ChEBI" id="CHEBI:15377"/>
        <dbReference type="ChEBI" id="CHEBI:15378"/>
        <dbReference type="ChEBI" id="CHEBI:144029"/>
        <dbReference type="ChEBI" id="CHEBI:144051"/>
    </reaction>
    <physiologicalReaction direction="left-to-right" evidence="9">
        <dbReference type="Rhea" id="RHEA:60877"/>
    </physiologicalReaction>
</comment>
<dbReference type="SUPFAM" id="SSF55811">
    <property type="entry name" value="Nudix"/>
    <property type="match status" value="1"/>
</dbReference>
<dbReference type="NCBIfam" id="NF001299">
    <property type="entry name" value="PRK00241.1"/>
    <property type="match status" value="1"/>
</dbReference>
<dbReference type="PROSITE" id="PS00893">
    <property type="entry name" value="NUDIX_BOX"/>
    <property type="match status" value="1"/>
</dbReference>
<evidence type="ECO:0000256" key="9">
    <source>
        <dbReference type="ARBA" id="ARBA00023679"/>
    </source>
</evidence>
<dbReference type="PANTHER" id="PTHR42904:SF6">
    <property type="entry name" value="NAD-CAPPED RNA HYDROLASE NUDT12"/>
    <property type="match status" value="1"/>
</dbReference>
<dbReference type="GO" id="GO:0006742">
    <property type="term" value="P:NADP+ catabolic process"/>
    <property type="evidence" value="ECO:0007669"/>
    <property type="project" value="TreeGrafter"/>
</dbReference>
<evidence type="ECO:0000256" key="5">
    <source>
        <dbReference type="ARBA" id="ARBA00022723"/>
    </source>
</evidence>
<dbReference type="GO" id="GO:0019677">
    <property type="term" value="P:NAD+ catabolic process"/>
    <property type="evidence" value="ECO:0007669"/>
    <property type="project" value="TreeGrafter"/>
</dbReference>
<dbReference type="RefSeq" id="WP_072595514.1">
    <property type="nucleotide sequence ID" value="NZ_CP018221.1"/>
</dbReference>
<comment type="cofactor">
    <cofactor evidence="1">
        <name>Mg(2+)</name>
        <dbReference type="ChEBI" id="CHEBI:18420"/>
    </cofactor>
</comment>
<evidence type="ECO:0000256" key="3">
    <source>
        <dbReference type="ARBA" id="ARBA00009595"/>
    </source>
</evidence>
<evidence type="ECO:0000256" key="1">
    <source>
        <dbReference type="ARBA" id="ARBA00001946"/>
    </source>
</evidence>
<dbReference type="EMBL" id="CP018221">
    <property type="protein sequence ID" value="API57938.1"/>
    <property type="molecule type" value="Genomic_DNA"/>
</dbReference>
<dbReference type="PANTHER" id="PTHR42904">
    <property type="entry name" value="NUDIX HYDROLASE, NUDC SUBFAMILY"/>
    <property type="match status" value="1"/>
</dbReference>
<evidence type="ECO:0000256" key="8">
    <source>
        <dbReference type="ARBA" id="ARBA00023027"/>
    </source>
</evidence>
<dbReference type="OrthoDB" id="9791656at2"/>
<gene>
    <name evidence="12" type="ORF">BSL82_00335</name>
</gene>
<dbReference type="InterPro" id="IPR015376">
    <property type="entry name" value="Znr_NADH_PPase"/>
</dbReference>
<dbReference type="Pfam" id="PF00293">
    <property type="entry name" value="NUDIX"/>
    <property type="match status" value="1"/>
</dbReference>
<dbReference type="CDD" id="cd03429">
    <property type="entry name" value="NUDIX_NADH_pyrophosphatase_Nudt13"/>
    <property type="match status" value="1"/>
</dbReference>
<feature type="compositionally biased region" description="Polar residues" evidence="10">
    <location>
        <begin position="1"/>
        <end position="10"/>
    </location>
</feature>
<evidence type="ECO:0000256" key="2">
    <source>
        <dbReference type="ARBA" id="ARBA00001947"/>
    </source>
</evidence>
<evidence type="ECO:0000256" key="4">
    <source>
        <dbReference type="ARBA" id="ARBA00012381"/>
    </source>
</evidence>
<dbReference type="InterPro" id="IPR015375">
    <property type="entry name" value="NADH_PPase-like_N"/>
</dbReference>
<dbReference type="EC" id="3.6.1.22" evidence="4"/>
<protein>
    <recommendedName>
        <fullName evidence="4">NAD(+) diphosphatase</fullName>
        <ecNumber evidence="4">3.6.1.22</ecNumber>
    </recommendedName>
</protein>
<dbReference type="GO" id="GO:0035529">
    <property type="term" value="F:NADH pyrophosphatase activity"/>
    <property type="evidence" value="ECO:0007669"/>
    <property type="project" value="TreeGrafter"/>
</dbReference>
<reference evidence="13" key="1">
    <citation type="submission" date="2016-11" db="EMBL/GenBank/DDBJ databases">
        <title>Complete Genome Sequence of alachlor-degrading Sphingomonas sp. strain JJ-A5.</title>
        <authorList>
            <person name="Lee H."/>
            <person name="Ka J.-O."/>
        </authorList>
    </citation>
    <scope>NUCLEOTIDE SEQUENCE [LARGE SCALE GENOMIC DNA]</scope>
    <source>
        <strain evidence="13">JJ-A5</strain>
    </source>
</reference>
<comment type="cofactor">
    <cofactor evidence="2">
        <name>Zn(2+)</name>
        <dbReference type="ChEBI" id="CHEBI:29105"/>
    </cofactor>
</comment>
<dbReference type="InterPro" id="IPR000086">
    <property type="entry name" value="NUDIX_hydrolase_dom"/>
</dbReference>
<dbReference type="Pfam" id="PF09297">
    <property type="entry name" value="Zn_ribbon_NUD"/>
    <property type="match status" value="1"/>
</dbReference>
<feature type="domain" description="Nudix hydrolase" evidence="11">
    <location>
        <begin position="155"/>
        <end position="279"/>
    </location>
</feature>
<organism evidence="12 13">
    <name type="scientific">Tardibacter chloracetimidivorans</name>
    <dbReference type="NCBI Taxonomy" id="1921510"/>
    <lineage>
        <taxon>Bacteria</taxon>
        <taxon>Pseudomonadati</taxon>
        <taxon>Pseudomonadota</taxon>
        <taxon>Alphaproteobacteria</taxon>
        <taxon>Sphingomonadales</taxon>
        <taxon>Sphingomonadaceae</taxon>
        <taxon>Tardibacter</taxon>
    </lineage>
</organism>
<keyword evidence="8" id="KW-0520">NAD</keyword>
<keyword evidence="6" id="KW-0378">Hydrolase</keyword>
<keyword evidence="7" id="KW-0460">Magnesium</keyword>
<dbReference type="KEGG" id="sphj:BSL82_00335"/>
<dbReference type="Pfam" id="PF09296">
    <property type="entry name" value="NUDIX-like"/>
    <property type="match status" value="1"/>
</dbReference>
<dbReference type="Gene3D" id="3.90.79.10">
    <property type="entry name" value="Nucleoside Triphosphate Pyrophosphohydrolase"/>
    <property type="match status" value="1"/>
</dbReference>
<proteinExistence type="inferred from homology"/>